<dbReference type="PANTHER" id="PTHR42788">
    <property type="entry name" value="TAURINE IMPORT ATP-BINDING PROTEIN-RELATED"/>
    <property type="match status" value="1"/>
</dbReference>
<dbReference type="PROSITE" id="PS00211">
    <property type="entry name" value="ABC_TRANSPORTER_1"/>
    <property type="match status" value="1"/>
</dbReference>
<reference evidence="5 6" key="1">
    <citation type="submission" date="2019-11" db="EMBL/GenBank/DDBJ databases">
        <authorList>
            <person name="Li X.-J."/>
            <person name="Feng X.-M."/>
        </authorList>
    </citation>
    <scope>NUCLEOTIDE SEQUENCE [LARGE SCALE GENOMIC DNA]</scope>
    <source>
        <strain evidence="5 6">XMNu-373</strain>
    </source>
</reference>
<dbReference type="GO" id="GO:0016887">
    <property type="term" value="F:ATP hydrolysis activity"/>
    <property type="evidence" value="ECO:0007669"/>
    <property type="project" value="InterPro"/>
</dbReference>
<comment type="caution">
    <text evidence="5">The sequence shown here is derived from an EMBL/GenBank/DDBJ whole genome shotgun (WGS) entry which is preliminary data.</text>
</comment>
<dbReference type="PANTHER" id="PTHR42788:SF13">
    <property type="entry name" value="ALIPHATIC SULFONATES IMPORT ATP-BINDING PROTEIN SSUB"/>
    <property type="match status" value="1"/>
</dbReference>
<accession>A0A7K3M216</accession>
<dbReference type="EMBL" id="WLZY01000001">
    <property type="protein sequence ID" value="NDL56468.1"/>
    <property type="molecule type" value="Genomic_DNA"/>
</dbReference>
<dbReference type="Pfam" id="PF00005">
    <property type="entry name" value="ABC_tran"/>
    <property type="match status" value="1"/>
</dbReference>
<sequence length="289" mass="31934">MLSVEQLQKIYQTPAGPVEAVRDLTFDVSDGEFTCLVGPSGSGKTTLLKCISGLMAPTSGRVTLAGEVVTAPPRTMALVFQEYGRSLYPWLRVAENVELPLKAARVAKAERRDRVDEALEAVGLDHVPRSYPWQLSGGMQQRVAIARATAFRPEVLLMDEPFAAVDAQTRADLEDLVLDVWKRLGLTVLFVTHDIDESVYLGQRIIVLSSSPTVVQEDLRVTLPDERDQLETRSSPEFADLRHHVYEQIQRAKRGFHADTVDSGAESGAHAVSLAQTDHSHQEIRSTHV</sequence>
<dbReference type="Gene3D" id="3.40.50.300">
    <property type="entry name" value="P-loop containing nucleotide triphosphate hydrolases"/>
    <property type="match status" value="1"/>
</dbReference>
<dbReference type="InterPro" id="IPR003593">
    <property type="entry name" value="AAA+_ATPase"/>
</dbReference>
<name>A0A7K3M216_9ACTN</name>
<protein>
    <submittedName>
        <fullName evidence="5">ATP-binding cassette domain-containing protein</fullName>
    </submittedName>
</protein>
<dbReference type="CDD" id="cd03293">
    <property type="entry name" value="ABC_NrtD_SsuB_transporters"/>
    <property type="match status" value="1"/>
</dbReference>
<organism evidence="5 6">
    <name type="scientific">Phytoactinopolyspora mesophila</name>
    <dbReference type="NCBI Taxonomy" id="2650750"/>
    <lineage>
        <taxon>Bacteria</taxon>
        <taxon>Bacillati</taxon>
        <taxon>Actinomycetota</taxon>
        <taxon>Actinomycetes</taxon>
        <taxon>Jiangellales</taxon>
        <taxon>Jiangellaceae</taxon>
        <taxon>Phytoactinopolyspora</taxon>
    </lineage>
</organism>
<feature type="domain" description="ABC transporter" evidence="4">
    <location>
        <begin position="5"/>
        <end position="235"/>
    </location>
</feature>
<keyword evidence="2" id="KW-0547">Nucleotide-binding</keyword>
<evidence type="ECO:0000313" key="5">
    <source>
        <dbReference type="EMBL" id="NDL56468.1"/>
    </source>
</evidence>
<dbReference type="PROSITE" id="PS50893">
    <property type="entry name" value="ABC_TRANSPORTER_2"/>
    <property type="match status" value="1"/>
</dbReference>
<dbReference type="InterPro" id="IPR027417">
    <property type="entry name" value="P-loop_NTPase"/>
</dbReference>
<evidence type="ECO:0000256" key="1">
    <source>
        <dbReference type="ARBA" id="ARBA00022448"/>
    </source>
</evidence>
<keyword evidence="3 5" id="KW-0067">ATP-binding</keyword>
<evidence type="ECO:0000256" key="2">
    <source>
        <dbReference type="ARBA" id="ARBA00022741"/>
    </source>
</evidence>
<dbReference type="SMART" id="SM00382">
    <property type="entry name" value="AAA"/>
    <property type="match status" value="1"/>
</dbReference>
<dbReference type="Proteomes" id="UP000460435">
    <property type="component" value="Unassembled WGS sequence"/>
</dbReference>
<evidence type="ECO:0000259" key="4">
    <source>
        <dbReference type="PROSITE" id="PS50893"/>
    </source>
</evidence>
<evidence type="ECO:0000313" key="6">
    <source>
        <dbReference type="Proteomes" id="UP000460435"/>
    </source>
</evidence>
<dbReference type="InterPro" id="IPR050166">
    <property type="entry name" value="ABC_transporter_ATP-bind"/>
</dbReference>
<dbReference type="SUPFAM" id="SSF52540">
    <property type="entry name" value="P-loop containing nucleoside triphosphate hydrolases"/>
    <property type="match status" value="1"/>
</dbReference>
<dbReference type="AlphaFoldDB" id="A0A7K3M216"/>
<keyword evidence="1" id="KW-0813">Transport</keyword>
<dbReference type="InterPro" id="IPR017871">
    <property type="entry name" value="ABC_transporter-like_CS"/>
</dbReference>
<dbReference type="InterPro" id="IPR003439">
    <property type="entry name" value="ABC_transporter-like_ATP-bd"/>
</dbReference>
<keyword evidence="6" id="KW-1185">Reference proteome</keyword>
<dbReference type="GO" id="GO:0005524">
    <property type="term" value="F:ATP binding"/>
    <property type="evidence" value="ECO:0007669"/>
    <property type="project" value="UniProtKB-KW"/>
</dbReference>
<evidence type="ECO:0000256" key="3">
    <source>
        <dbReference type="ARBA" id="ARBA00022840"/>
    </source>
</evidence>
<proteinExistence type="predicted"/>
<gene>
    <name evidence="5" type="ORF">F7O44_05210</name>
</gene>